<dbReference type="PANTHER" id="PTHR43280">
    <property type="entry name" value="ARAC-FAMILY TRANSCRIPTIONAL REGULATOR"/>
    <property type="match status" value="1"/>
</dbReference>
<dbReference type="SUPFAM" id="SSF46689">
    <property type="entry name" value="Homeodomain-like"/>
    <property type="match status" value="1"/>
</dbReference>
<dbReference type="AlphaFoldDB" id="A0A7W5B351"/>
<evidence type="ECO:0000259" key="4">
    <source>
        <dbReference type="PROSITE" id="PS01124"/>
    </source>
</evidence>
<dbReference type="Pfam" id="PF17853">
    <property type="entry name" value="GGDEF_2"/>
    <property type="match status" value="1"/>
</dbReference>
<dbReference type="PRINTS" id="PR00032">
    <property type="entry name" value="HTHARAC"/>
</dbReference>
<dbReference type="Gene3D" id="1.10.10.60">
    <property type="entry name" value="Homeodomain-like"/>
    <property type="match status" value="2"/>
</dbReference>
<evidence type="ECO:0000256" key="3">
    <source>
        <dbReference type="ARBA" id="ARBA00023163"/>
    </source>
</evidence>
<keyword evidence="1" id="KW-0805">Transcription regulation</keyword>
<dbReference type="InterPro" id="IPR020449">
    <property type="entry name" value="Tscrpt_reg_AraC-type_HTH"/>
</dbReference>
<gene>
    <name evidence="5" type="ORF">FHS18_005144</name>
</gene>
<dbReference type="SMART" id="SM00342">
    <property type="entry name" value="HTH_ARAC"/>
    <property type="match status" value="1"/>
</dbReference>
<comment type="caution">
    <text evidence="5">The sequence shown here is derived from an EMBL/GenBank/DDBJ whole genome shotgun (WGS) entry which is preliminary data.</text>
</comment>
<accession>A0A7W5B351</accession>
<dbReference type="GO" id="GO:0043565">
    <property type="term" value="F:sequence-specific DNA binding"/>
    <property type="evidence" value="ECO:0007669"/>
    <property type="project" value="InterPro"/>
</dbReference>
<dbReference type="EMBL" id="JACHXK010000016">
    <property type="protein sequence ID" value="MBB3113041.1"/>
    <property type="molecule type" value="Genomic_DNA"/>
</dbReference>
<organism evidence="5 6">
    <name type="scientific">Paenibacillus phyllosphaerae</name>
    <dbReference type="NCBI Taxonomy" id="274593"/>
    <lineage>
        <taxon>Bacteria</taxon>
        <taxon>Bacillati</taxon>
        <taxon>Bacillota</taxon>
        <taxon>Bacilli</taxon>
        <taxon>Bacillales</taxon>
        <taxon>Paenibacillaceae</taxon>
        <taxon>Paenibacillus</taxon>
    </lineage>
</organism>
<keyword evidence="6" id="KW-1185">Reference proteome</keyword>
<dbReference type="InterPro" id="IPR041522">
    <property type="entry name" value="CdaR_GGDEF"/>
</dbReference>
<evidence type="ECO:0000313" key="5">
    <source>
        <dbReference type="EMBL" id="MBB3113041.1"/>
    </source>
</evidence>
<dbReference type="RefSeq" id="WP_183603145.1">
    <property type="nucleotide sequence ID" value="NZ_JACHXK010000016.1"/>
</dbReference>
<feature type="domain" description="HTH araC/xylS-type" evidence="4">
    <location>
        <begin position="298"/>
        <end position="395"/>
    </location>
</feature>
<evidence type="ECO:0000256" key="2">
    <source>
        <dbReference type="ARBA" id="ARBA00023125"/>
    </source>
</evidence>
<dbReference type="Pfam" id="PF12833">
    <property type="entry name" value="HTH_18"/>
    <property type="match status" value="1"/>
</dbReference>
<proteinExistence type="predicted"/>
<dbReference type="PANTHER" id="PTHR43280:SF2">
    <property type="entry name" value="HTH-TYPE TRANSCRIPTIONAL REGULATOR EXSA"/>
    <property type="match status" value="1"/>
</dbReference>
<keyword evidence="3" id="KW-0804">Transcription</keyword>
<protein>
    <submittedName>
        <fullName evidence="5">YesN/AraC family two-component response regulator</fullName>
    </submittedName>
</protein>
<reference evidence="5 6" key="1">
    <citation type="submission" date="2020-08" db="EMBL/GenBank/DDBJ databases">
        <title>Genomic Encyclopedia of Type Strains, Phase III (KMG-III): the genomes of soil and plant-associated and newly described type strains.</title>
        <authorList>
            <person name="Whitman W."/>
        </authorList>
    </citation>
    <scope>NUCLEOTIDE SEQUENCE [LARGE SCALE GENOMIC DNA]</scope>
    <source>
        <strain evidence="5 6">CECT 5862</strain>
    </source>
</reference>
<dbReference type="Proteomes" id="UP000570361">
    <property type="component" value="Unassembled WGS sequence"/>
</dbReference>
<dbReference type="InterPro" id="IPR018060">
    <property type="entry name" value="HTH_AraC"/>
</dbReference>
<dbReference type="GO" id="GO:0003700">
    <property type="term" value="F:DNA-binding transcription factor activity"/>
    <property type="evidence" value="ECO:0007669"/>
    <property type="project" value="InterPro"/>
</dbReference>
<dbReference type="InterPro" id="IPR009057">
    <property type="entry name" value="Homeodomain-like_sf"/>
</dbReference>
<evidence type="ECO:0000256" key="1">
    <source>
        <dbReference type="ARBA" id="ARBA00023015"/>
    </source>
</evidence>
<dbReference type="PROSITE" id="PS01124">
    <property type="entry name" value="HTH_ARAC_FAMILY_2"/>
    <property type="match status" value="1"/>
</dbReference>
<name>A0A7W5B351_9BACL</name>
<evidence type="ECO:0000313" key="6">
    <source>
        <dbReference type="Proteomes" id="UP000570361"/>
    </source>
</evidence>
<keyword evidence="2" id="KW-0238">DNA-binding</keyword>
<sequence>MNKSVSTSSAARVIGREIAPAELSLAELIRSEQATSEQIRDRLKQLGHHYHYAYPTLALCAVGASEGAVAYPQAHLLEICKALERIAQGGCAVFPDPFGRDIGILFSWDNRSFLERLHEITTLPSHALTLTSSSTLTIGIGNPCQHLHDLHQSLSQAQTALEHKFYAGTRQVIFFSGLKPHTVVDKYPEQQENSLLSLMQEQAAEAIEPAIEAYYEALLERGPLRSNDVKNATLRLLIGLELQMKASSCQRVSAARPDLLSILRMETLQEIKACAAHFIRGLMDTGSSKEGMNSSLIKKALTFMENEYDKATLHYVAEKVFLTPAYLSSLFKNHMGVTFIEHLTEIRISHAKKLLKQTYLKNYEVAEQVGYHDSRYFSQIFKRKVGLSPSEFRDSFQLAN</sequence>